<organism evidence="2 3">
    <name type="scientific">Streptomyces qaidamensis</name>
    <dbReference type="NCBI Taxonomy" id="1783515"/>
    <lineage>
        <taxon>Bacteria</taxon>
        <taxon>Bacillati</taxon>
        <taxon>Actinomycetota</taxon>
        <taxon>Actinomycetes</taxon>
        <taxon>Kitasatosporales</taxon>
        <taxon>Streptomycetaceae</taxon>
        <taxon>Streptomyces</taxon>
        <taxon>Streptomyces aurantiacus group</taxon>
    </lineage>
</organism>
<sequence>MTQPPHDEQTASSPEELREQIEGTRQGLGKTIESLAARTDVKTTKAQEKAADVKQQAAVKAGELKAKAAEAAHQVQDKLPDPVKGKAAHAAEQARDKAARTGHLLQEKAPEPVRQKAAQGARAARDNRTVLLAAAVGAALVWLACRRGKR</sequence>
<proteinExistence type="predicted"/>
<evidence type="ECO:0000313" key="3">
    <source>
        <dbReference type="Proteomes" id="UP000076096"/>
    </source>
</evidence>
<protein>
    <recommendedName>
        <fullName evidence="4">DUF3618 domain-containing protein</fullName>
    </recommendedName>
</protein>
<feature type="compositionally biased region" description="Basic and acidic residues" evidence="1">
    <location>
        <begin position="1"/>
        <end position="22"/>
    </location>
</feature>
<dbReference type="InterPro" id="IPR022062">
    <property type="entry name" value="DUF3618"/>
</dbReference>
<feature type="region of interest" description="Disordered" evidence="1">
    <location>
        <begin position="1"/>
        <end position="34"/>
    </location>
</feature>
<evidence type="ECO:0008006" key="4">
    <source>
        <dbReference type="Google" id="ProtNLM"/>
    </source>
</evidence>
<dbReference type="STRING" id="1783515.A4E84_32630"/>
<keyword evidence="3" id="KW-1185">Reference proteome</keyword>
<evidence type="ECO:0000256" key="1">
    <source>
        <dbReference type="SAM" id="MobiDB-lite"/>
    </source>
</evidence>
<dbReference type="KEGG" id="stsi:A4E84_32630"/>
<feature type="compositionally biased region" description="Basic and acidic residues" evidence="1">
    <location>
        <begin position="92"/>
        <end position="114"/>
    </location>
</feature>
<gene>
    <name evidence="2" type="ORF">A4E84_32630</name>
</gene>
<feature type="compositionally biased region" description="Basic and acidic residues" evidence="1">
    <location>
        <begin position="70"/>
        <end position="84"/>
    </location>
</feature>
<feature type="region of interest" description="Disordered" evidence="1">
    <location>
        <begin position="70"/>
        <end position="124"/>
    </location>
</feature>
<dbReference type="Proteomes" id="UP000076096">
    <property type="component" value="Chromosome"/>
</dbReference>
<reference evidence="3" key="1">
    <citation type="submission" date="2016-04" db="EMBL/GenBank/DDBJ databases">
        <authorList>
            <person name="Zhang B."/>
        </authorList>
    </citation>
    <scope>NUCLEOTIDE SEQUENCE [LARGE SCALE GENOMIC DNA]</scope>
    <source>
        <strain evidence="3">S10</strain>
    </source>
</reference>
<evidence type="ECO:0000313" key="2">
    <source>
        <dbReference type="EMBL" id="AMW13835.1"/>
    </source>
</evidence>
<dbReference type="RefSeq" id="WP_062929988.1">
    <property type="nucleotide sequence ID" value="NZ_CP015098.1"/>
</dbReference>
<dbReference type="Pfam" id="PF12277">
    <property type="entry name" value="DUF3618"/>
    <property type="match status" value="1"/>
</dbReference>
<dbReference type="AlphaFoldDB" id="A0A143CA15"/>
<accession>A0A143CA15</accession>
<name>A0A143CA15_9ACTN</name>
<dbReference type="EMBL" id="CP015098">
    <property type="protein sequence ID" value="AMW13835.1"/>
    <property type="molecule type" value="Genomic_DNA"/>
</dbReference>